<name>A0ACC2T9D7_9FUNG</name>
<comment type="caution">
    <text evidence="1">The sequence shown here is derived from an EMBL/GenBank/DDBJ whole genome shotgun (WGS) entry which is preliminary data.</text>
</comment>
<reference evidence="1" key="1">
    <citation type="submission" date="2022-04" db="EMBL/GenBank/DDBJ databases">
        <title>Genome of the entomopathogenic fungus Entomophthora muscae.</title>
        <authorList>
            <person name="Elya C."/>
            <person name="Lovett B.R."/>
            <person name="Lee E."/>
            <person name="Macias A.M."/>
            <person name="Hajek A.E."/>
            <person name="De Bivort B.L."/>
            <person name="Kasson M.T."/>
            <person name="De Fine Licht H.H."/>
            <person name="Stajich J.E."/>
        </authorList>
    </citation>
    <scope>NUCLEOTIDE SEQUENCE</scope>
    <source>
        <strain evidence="1">Berkeley</strain>
    </source>
</reference>
<evidence type="ECO:0000313" key="1">
    <source>
        <dbReference type="EMBL" id="KAJ9071081.1"/>
    </source>
</evidence>
<organism evidence="1 2">
    <name type="scientific">Entomophthora muscae</name>
    <dbReference type="NCBI Taxonomy" id="34485"/>
    <lineage>
        <taxon>Eukaryota</taxon>
        <taxon>Fungi</taxon>
        <taxon>Fungi incertae sedis</taxon>
        <taxon>Zoopagomycota</taxon>
        <taxon>Entomophthoromycotina</taxon>
        <taxon>Entomophthoromycetes</taxon>
        <taxon>Entomophthorales</taxon>
        <taxon>Entomophthoraceae</taxon>
        <taxon>Entomophthora</taxon>
    </lineage>
</organism>
<proteinExistence type="predicted"/>
<protein>
    <submittedName>
        <fullName evidence="1">Uncharacterized protein</fullName>
    </submittedName>
</protein>
<keyword evidence="2" id="KW-1185">Reference proteome</keyword>
<dbReference type="Proteomes" id="UP001165960">
    <property type="component" value="Unassembled WGS sequence"/>
</dbReference>
<gene>
    <name evidence="1" type="ORF">DSO57_1000756</name>
</gene>
<evidence type="ECO:0000313" key="2">
    <source>
        <dbReference type="Proteomes" id="UP001165960"/>
    </source>
</evidence>
<sequence length="167" mass="19528">MSFPETCCTKPPVSSDYVPKGKKETFGDMEVYIVGDSNAKATLFGFYDIFGYHNNTFLFCDRLAESGFRVILPDFFHGKPWSLENFPPSNFDDLKQWAFVDHSWANKVKKDTLFVLEHLKKIFRYSKKSAYLDFVGEEELYLMPCSRKIPYFDVELPFILQGWVKKI</sequence>
<dbReference type="EMBL" id="QTSX02003552">
    <property type="protein sequence ID" value="KAJ9071081.1"/>
    <property type="molecule type" value="Genomic_DNA"/>
</dbReference>
<accession>A0ACC2T9D7</accession>